<evidence type="ECO:0000313" key="2">
    <source>
        <dbReference type="Proteomes" id="UP000215002"/>
    </source>
</evidence>
<sequence length="98" mass="11393">MKRYFFVYANEERTLLHAGVTSDIVKTMKFYDGLITLLPKPKKLNYLVYLEDTVLEVIAQKKLIEFGGMKQVEKVKLVESVNPQFIEITAESLQHQGW</sequence>
<dbReference type="Proteomes" id="UP000215002">
    <property type="component" value="Chromosome"/>
</dbReference>
<dbReference type="EMBL" id="CP022743">
    <property type="protein sequence ID" value="ASU34368.1"/>
    <property type="molecule type" value="Genomic_DNA"/>
</dbReference>
<evidence type="ECO:0000313" key="1">
    <source>
        <dbReference type="EMBL" id="ASU34368.1"/>
    </source>
</evidence>
<name>A0A223NXQ4_9SPHI</name>
<reference evidence="1 2" key="1">
    <citation type="submission" date="2017-08" db="EMBL/GenBank/DDBJ databases">
        <title>Complete genome sequence of Mucilaginibacter sp. strain BJC16-A31.</title>
        <authorList>
            <consortium name="Henan University of Science and Technology"/>
            <person name="You X."/>
        </authorList>
    </citation>
    <scope>NUCLEOTIDE SEQUENCE [LARGE SCALE GENOMIC DNA]</scope>
    <source>
        <strain evidence="1 2">BJC16-A31</strain>
    </source>
</reference>
<dbReference type="RefSeq" id="WP_094570727.1">
    <property type="nucleotide sequence ID" value="NZ_CP022743.1"/>
</dbReference>
<organism evidence="1 2">
    <name type="scientific">Mucilaginibacter xinganensis</name>
    <dbReference type="NCBI Taxonomy" id="1234841"/>
    <lineage>
        <taxon>Bacteria</taxon>
        <taxon>Pseudomonadati</taxon>
        <taxon>Bacteroidota</taxon>
        <taxon>Sphingobacteriia</taxon>
        <taxon>Sphingobacteriales</taxon>
        <taxon>Sphingobacteriaceae</taxon>
        <taxon>Mucilaginibacter</taxon>
    </lineage>
</organism>
<dbReference type="AlphaFoldDB" id="A0A223NXQ4"/>
<gene>
    <name evidence="1" type="ORF">MuYL_2481</name>
</gene>
<keyword evidence="2" id="KW-1185">Reference proteome</keyword>
<proteinExistence type="predicted"/>
<dbReference type="OrthoDB" id="795217at2"/>
<dbReference type="KEGG" id="muc:MuYL_2481"/>
<protein>
    <submittedName>
        <fullName evidence="1">Nuclease</fullName>
    </submittedName>
</protein>
<accession>A0A223NXQ4</accession>